<evidence type="ECO:0000256" key="4">
    <source>
        <dbReference type="ARBA" id="ARBA00022723"/>
    </source>
</evidence>
<accession>A0A9Q1AR78</accession>
<dbReference type="InterPro" id="IPR009508">
    <property type="entry name" value="Transcrpt_activator_Churchill"/>
</dbReference>
<reference evidence="9" key="1">
    <citation type="journal article" date="2023" name="DNA Res.">
        <title>Chromosome-level genome assembly of Phrynocephalus forsythii using third-generation DNA sequencing and Hi-C analysis.</title>
        <authorList>
            <person name="Qi Y."/>
            <person name="Zhao W."/>
            <person name="Zhao Y."/>
            <person name="Niu C."/>
            <person name="Cao S."/>
            <person name="Zhang Y."/>
        </authorList>
    </citation>
    <scope>NUCLEOTIDE SEQUENCE</scope>
    <source>
        <tissue evidence="9">Muscle</tissue>
    </source>
</reference>
<keyword evidence="4" id="KW-0479">Metal-binding</keyword>
<dbReference type="Pfam" id="PF06573">
    <property type="entry name" value="Churchill"/>
    <property type="match status" value="1"/>
</dbReference>
<evidence type="ECO:0000256" key="7">
    <source>
        <dbReference type="ARBA" id="ARBA00023159"/>
    </source>
</evidence>
<dbReference type="GO" id="GO:0008543">
    <property type="term" value="P:fibroblast growth factor receptor signaling pathway"/>
    <property type="evidence" value="ECO:0007669"/>
    <property type="project" value="TreeGrafter"/>
</dbReference>
<comment type="caution">
    <text evidence="9">The sequence shown here is derived from an EMBL/GenBank/DDBJ whole genome shotgun (WGS) entry which is preliminary data.</text>
</comment>
<dbReference type="GO" id="GO:0045893">
    <property type="term" value="P:positive regulation of DNA-templated transcription"/>
    <property type="evidence" value="ECO:0007669"/>
    <property type="project" value="InterPro"/>
</dbReference>
<keyword evidence="6" id="KW-0805">Transcription regulation</keyword>
<dbReference type="OrthoDB" id="5954706at2759"/>
<dbReference type="GO" id="GO:0008270">
    <property type="term" value="F:zinc ion binding"/>
    <property type="evidence" value="ECO:0007669"/>
    <property type="project" value="InterPro"/>
</dbReference>
<keyword evidence="8" id="KW-0804">Transcription</keyword>
<evidence type="ECO:0000256" key="2">
    <source>
        <dbReference type="ARBA" id="ARBA00021000"/>
    </source>
</evidence>
<evidence type="ECO:0000256" key="8">
    <source>
        <dbReference type="ARBA" id="ARBA00023163"/>
    </source>
</evidence>
<evidence type="ECO:0000256" key="3">
    <source>
        <dbReference type="ARBA" id="ARBA00022473"/>
    </source>
</evidence>
<keyword evidence="7" id="KW-0010">Activator</keyword>
<dbReference type="PANTHER" id="PTHR31931:SF2">
    <property type="entry name" value="PROTEIN CHURCHILL"/>
    <property type="match status" value="1"/>
</dbReference>
<keyword evidence="10" id="KW-1185">Reference proteome</keyword>
<dbReference type="PANTHER" id="PTHR31931">
    <property type="entry name" value="PROTEIN CHURCHILL"/>
    <property type="match status" value="1"/>
</dbReference>
<evidence type="ECO:0000256" key="1">
    <source>
        <dbReference type="ARBA" id="ARBA00009577"/>
    </source>
</evidence>
<proteinExistence type="inferred from homology"/>
<dbReference type="InterPro" id="IPR038543">
    <property type="entry name" value="Churchill_sf"/>
</dbReference>
<comment type="similarity">
    <text evidence="1">Belongs to the Churchill family.</text>
</comment>
<evidence type="ECO:0000313" key="9">
    <source>
        <dbReference type="EMBL" id="KAJ7305087.1"/>
    </source>
</evidence>
<dbReference type="Gene3D" id="2.60.40.4240">
    <property type="entry name" value="Transcription activator, Churchill"/>
    <property type="match status" value="1"/>
</dbReference>
<evidence type="ECO:0000256" key="5">
    <source>
        <dbReference type="ARBA" id="ARBA00022833"/>
    </source>
</evidence>
<evidence type="ECO:0000256" key="6">
    <source>
        <dbReference type="ARBA" id="ARBA00023015"/>
    </source>
</evidence>
<gene>
    <name evidence="9" type="ORF">JRQ81_010913</name>
</gene>
<keyword evidence="3" id="KW-0217">Developmental protein</keyword>
<dbReference type="AlphaFoldDB" id="A0A9Q1AR78"/>
<sequence length="129" mass="15106">MDATSLDHSLSLNCVKFGASWNFQKRVFFSDNDATTISSLLKKGCVECKKRDFLIITNKTTEEDGEEIITYDHICKNCHHIIPRHEYTFSVVDDYQEYTMLCMLRGRAEDSIRVLPDDPHLMTRLFWHI</sequence>
<evidence type="ECO:0000313" key="10">
    <source>
        <dbReference type="Proteomes" id="UP001142489"/>
    </source>
</evidence>
<dbReference type="EMBL" id="JAPFRF010000022">
    <property type="protein sequence ID" value="KAJ7305087.1"/>
    <property type="molecule type" value="Genomic_DNA"/>
</dbReference>
<protein>
    <recommendedName>
        <fullName evidence="2">Protein Churchill</fullName>
    </recommendedName>
</protein>
<dbReference type="Proteomes" id="UP001142489">
    <property type="component" value="Unassembled WGS sequence"/>
</dbReference>
<organism evidence="9 10">
    <name type="scientific">Phrynocephalus forsythii</name>
    <dbReference type="NCBI Taxonomy" id="171643"/>
    <lineage>
        <taxon>Eukaryota</taxon>
        <taxon>Metazoa</taxon>
        <taxon>Chordata</taxon>
        <taxon>Craniata</taxon>
        <taxon>Vertebrata</taxon>
        <taxon>Euteleostomi</taxon>
        <taxon>Lepidosauria</taxon>
        <taxon>Squamata</taxon>
        <taxon>Bifurcata</taxon>
        <taxon>Unidentata</taxon>
        <taxon>Episquamata</taxon>
        <taxon>Toxicofera</taxon>
        <taxon>Iguania</taxon>
        <taxon>Acrodonta</taxon>
        <taxon>Agamidae</taxon>
        <taxon>Agaminae</taxon>
        <taxon>Phrynocephalus</taxon>
    </lineage>
</organism>
<keyword evidence="5" id="KW-0862">Zinc</keyword>
<name>A0A9Q1AR78_9SAUR</name>